<feature type="signal peptide" evidence="1">
    <location>
        <begin position="1"/>
        <end position="23"/>
    </location>
</feature>
<keyword evidence="1" id="KW-0732">Signal</keyword>
<feature type="chain" id="PRO_5025341700" evidence="1">
    <location>
        <begin position="24"/>
        <end position="132"/>
    </location>
</feature>
<evidence type="ECO:0000313" key="2">
    <source>
        <dbReference type="EMBL" id="QID81318.1"/>
    </source>
</evidence>
<accession>A0A6C1DW80</accession>
<name>A0A6C1DW80_SACPS</name>
<dbReference type="InterPro" id="IPR020195">
    <property type="entry name" value="SWR1_Swc7"/>
</dbReference>
<reference evidence="2 3" key="1">
    <citation type="journal article" date="2019" name="BMC Genomics">
        <title>Chromosome level assembly and comparative genome analysis confirm lager-brewing yeasts originated from a single hybridization.</title>
        <authorList>
            <person name="Salazar A.N."/>
            <person name="Gorter de Vries A.R."/>
            <person name="van den Broek M."/>
            <person name="Brouwers N."/>
            <person name="de la Torre Cortes P."/>
            <person name="Kuijpers N.G.A."/>
            <person name="Daran J.G."/>
            <person name="Abeel T."/>
        </authorList>
    </citation>
    <scope>NUCLEOTIDE SEQUENCE [LARGE SCALE GENOMIC DNA]</scope>
    <source>
        <strain evidence="2 3">CBS 1483</strain>
    </source>
</reference>
<gene>
    <name evidence="2" type="primary">SWC7_1</name>
    <name evidence="2" type="ORF">GRS66_003691</name>
</gene>
<dbReference type="AlphaFoldDB" id="A0A6C1DW80"/>
<protein>
    <submittedName>
        <fullName evidence="2">SWR1-complex protein 7</fullName>
    </submittedName>
</protein>
<organism evidence="2 3">
    <name type="scientific">Saccharomyces pastorianus</name>
    <name type="common">Lager yeast</name>
    <name type="synonym">Saccharomyces cerevisiae x Saccharomyces eubayanus</name>
    <dbReference type="NCBI Taxonomy" id="27292"/>
    <lineage>
        <taxon>Eukaryota</taxon>
        <taxon>Fungi</taxon>
        <taxon>Dikarya</taxon>
        <taxon>Ascomycota</taxon>
        <taxon>Saccharomycotina</taxon>
        <taxon>Saccharomycetes</taxon>
        <taxon>Saccharomycetales</taxon>
        <taxon>Saccharomycetaceae</taxon>
        <taxon>Saccharomyces</taxon>
    </lineage>
</organism>
<dbReference type="Proteomes" id="UP000501346">
    <property type="component" value="Chromosome ScXII"/>
</dbReference>
<sequence>MDCPSNVVLLLLQLVLQRQQTLAHRDKSVDLQTLLKDPVIDNDVLVEFKTHKLVQLYGPQYCRDISLRGLKTMVTDIFANGIPKNAQSSGNDQPVTVVDLANYYYMQRINELQNTELPQLKEALLTRLEHMI</sequence>
<keyword evidence="3" id="KW-1185">Reference proteome</keyword>
<dbReference type="OrthoDB" id="4067990at2759"/>
<dbReference type="Pfam" id="PF17330">
    <property type="entry name" value="SWC7"/>
    <property type="match status" value="1"/>
</dbReference>
<proteinExistence type="predicted"/>
<evidence type="ECO:0000256" key="1">
    <source>
        <dbReference type="SAM" id="SignalP"/>
    </source>
</evidence>
<evidence type="ECO:0000313" key="3">
    <source>
        <dbReference type="Proteomes" id="UP000501346"/>
    </source>
</evidence>
<dbReference type="EMBL" id="CP048993">
    <property type="protein sequence ID" value="QID81318.1"/>
    <property type="molecule type" value="Genomic_DNA"/>
</dbReference>